<evidence type="ECO:0000256" key="1">
    <source>
        <dbReference type="ARBA" id="ARBA00006484"/>
    </source>
</evidence>
<dbReference type="CDD" id="cd05233">
    <property type="entry name" value="SDR_c"/>
    <property type="match status" value="1"/>
</dbReference>
<evidence type="ECO:0000256" key="2">
    <source>
        <dbReference type="ARBA" id="ARBA00023002"/>
    </source>
</evidence>
<dbReference type="Gene3D" id="3.40.50.720">
    <property type="entry name" value="NAD(P)-binding Rossmann-like Domain"/>
    <property type="match status" value="1"/>
</dbReference>
<organism evidence="4 5">
    <name type="scientific">Hungatella hathewayi</name>
    <dbReference type="NCBI Taxonomy" id="154046"/>
    <lineage>
        <taxon>Bacteria</taxon>
        <taxon>Bacillati</taxon>
        <taxon>Bacillota</taxon>
        <taxon>Clostridia</taxon>
        <taxon>Lachnospirales</taxon>
        <taxon>Lachnospiraceae</taxon>
        <taxon>Hungatella</taxon>
    </lineage>
</organism>
<dbReference type="PRINTS" id="PR00080">
    <property type="entry name" value="SDRFAMILY"/>
</dbReference>
<dbReference type="PANTHER" id="PTHR42879:SF6">
    <property type="entry name" value="NADPH-DEPENDENT REDUCTASE BACG"/>
    <property type="match status" value="1"/>
</dbReference>
<sequence length="250" mass="26630">MTGNGVDNMFDLTGKTALVTGSTQGIGYAVASCLAEQGATVFVHGSKSMEKCEKAAAGIPGSRPVTADLSESGSCSELYRKTGDVDILVLNASVQIRKPWNQITPEEFNLQVHVNLLSTLELMQLYGPYMAKKGWGRIVAVGSVQQYKPHPEMGIYAATKDAQYNLVRNVAKQMAPYGVTVNNMSPGVIATPRNEAALSDPEYSKKVMDGIPCGYAGRACDCSGGVLLLCSEEGRYIIGTDLVIDGGMHL</sequence>
<evidence type="ECO:0000313" key="4">
    <source>
        <dbReference type="EMBL" id="RGM03215.1"/>
    </source>
</evidence>
<dbReference type="AlphaFoldDB" id="A0A3E4U5X3"/>
<dbReference type="SUPFAM" id="SSF51735">
    <property type="entry name" value="NAD(P)-binding Rossmann-fold domains"/>
    <property type="match status" value="1"/>
</dbReference>
<dbReference type="GO" id="GO:0008206">
    <property type="term" value="P:bile acid metabolic process"/>
    <property type="evidence" value="ECO:0007669"/>
    <property type="project" value="UniProtKB-ARBA"/>
</dbReference>
<reference evidence="4 5" key="1">
    <citation type="submission" date="2018-08" db="EMBL/GenBank/DDBJ databases">
        <title>A genome reference for cultivated species of the human gut microbiota.</title>
        <authorList>
            <person name="Zou Y."/>
            <person name="Xue W."/>
            <person name="Luo G."/>
        </authorList>
    </citation>
    <scope>NUCLEOTIDE SEQUENCE [LARGE SCALE GENOMIC DNA]</scope>
    <source>
        <strain evidence="4 5">TF05-11AC</strain>
    </source>
</reference>
<evidence type="ECO:0000256" key="3">
    <source>
        <dbReference type="ARBA" id="ARBA00023221"/>
    </source>
</evidence>
<dbReference type="PANTHER" id="PTHR42879">
    <property type="entry name" value="3-OXOACYL-(ACYL-CARRIER-PROTEIN) REDUCTASE"/>
    <property type="match status" value="1"/>
</dbReference>
<comment type="caution">
    <text evidence="4">The sequence shown here is derived from an EMBL/GenBank/DDBJ whole genome shotgun (WGS) entry which is preliminary data.</text>
</comment>
<dbReference type="InterPro" id="IPR002347">
    <property type="entry name" value="SDR_fam"/>
</dbReference>
<dbReference type="EMBL" id="QSSQ01000015">
    <property type="protein sequence ID" value="RGM03215.1"/>
    <property type="molecule type" value="Genomic_DNA"/>
</dbReference>
<protein>
    <submittedName>
        <fullName evidence="4">SDR family NAD(P)-dependent oxidoreductase</fullName>
    </submittedName>
</protein>
<dbReference type="Proteomes" id="UP000261257">
    <property type="component" value="Unassembled WGS sequence"/>
</dbReference>
<evidence type="ECO:0000313" key="5">
    <source>
        <dbReference type="Proteomes" id="UP000261257"/>
    </source>
</evidence>
<proteinExistence type="inferred from homology"/>
<dbReference type="FunFam" id="3.40.50.720:FF:000084">
    <property type="entry name" value="Short-chain dehydrogenase reductase"/>
    <property type="match status" value="1"/>
</dbReference>
<keyword evidence="3" id="KW-0443">Lipid metabolism</keyword>
<dbReference type="InterPro" id="IPR036291">
    <property type="entry name" value="NAD(P)-bd_dom_sf"/>
</dbReference>
<accession>A0A3E4U5X3</accession>
<dbReference type="PRINTS" id="PR00081">
    <property type="entry name" value="GDHRDH"/>
</dbReference>
<keyword evidence="3" id="KW-0753">Steroid metabolism</keyword>
<dbReference type="InterPro" id="IPR050259">
    <property type="entry name" value="SDR"/>
</dbReference>
<keyword evidence="2" id="KW-0560">Oxidoreductase</keyword>
<dbReference type="GO" id="GO:0016491">
    <property type="term" value="F:oxidoreductase activity"/>
    <property type="evidence" value="ECO:0007669"/>
    <property type="project" value="UniProtKB-KW"/>
</dbReference>
<name>A0A3E4U5X3_9FIRM</name>
<comment type="similarity">
    <text evidence="1">Belongs to the short-chain dehydrogenases/reductases (SDR) family.</text>
</comment>
<gene>
    <name evidence="4" type="ORF">DXC39_15885</name>
</gene>
<dbReference type="Pfam" id="PF13561">
    <property type="entry name" value="adh_short_C2"/>
    <property type="match status" value="1"/>
</dbReference>